<feature type="non-terminal residue" evidence="1">
    <location>
        <position position="1"/>
    </location>
</feature>
<accession>G4Z9I2</accession>
<reference evidence="1 2" key="1">
    <citation type="journal article" date="2006" name="Science">
        <title>Phytophthora genome sequences uncover evolutionary origins and mechanisms of pathogenesis.</title>
        <authorList>
            <person name="Tyler B.M."/>
            <person name="Tripathy S."/>
            <person name="Zhang X."/>
            <person name="Dehal P."/>
            <person name="Jiang R.H."/>
            <person name="Aerts A."/>
            <person name="Arredondo F.D."/>
            <person name="Baxter L."/>
            <person name="Bensasson D."/>
            <person name="Beynon J.L."/>
            <person name="Chapman J."/>
            <person name="Damasceno C.M."/>
            <person name="Dorrance A.E."/>
            <person name="Dou D."/>
            <person name="Dickerman A.W."/>
            <person name="Dubchak I.L."/>
            <person name="Garbelotto M."/>
            <person name="Gijzen M."/>
            <person name="Gordon S.G."/>
            <person name="Govers F."/>
            <person name="Grunwald N.J."/>
            <person name="Huang W."/>
            <person name="Ivors K.L."/>
            <person name="Jones R.W."/>
            <person name="Kamoun S."/>
            <person name="Krampis K."/>
            <person name="Lamour K.H."/>
            <person name="Lee M.K."/>
            <person name="McDonald W.H."/>
            <person name="Medina M."/>
            <person name="Meijer H.J."/>
            <person name="Nordberg E.K."/>
            <person name="Maclean D.J."/>
            <person name="Ospina-Giraldo M.D."/>
            <person name="Morris P.F."/>
            <person name="Phuntumart V."/>
            <person name="Putnam N.H."/>
            <person name="Rash S."/>
            <person name="Rose J.K."/>
            <person name="Sakihama Y."/>
            <person name="Salamov A.A."/>
            <person name="Savidor A."/>
            <person name="Scheuring C.F."/>
            <person name="Smith B.M."/>
            <person name="Sobral B.W."/>
            <person name="Terry A."/>
            <person name="Torto-Alalibo T.A."/>
            <person name="Win J."/>
            <person name="Xu Z."/>
            <person name="Zhang H."/>
            <person name="Grigoriev I.V."/>
            <person name="Rokhsar D.S."/>
            <person name="Boore J.L."/>
        </authorList>
    </citation>
    <scope>NUCLEOTIDE SEQUENCE [LARGE SCALE GENOMIC DNA]</scope>
    <source>
        <strain evidence="1 2">P6497</strain>
    </source>
</reference>
<dbReference type="RefSeq" id="XP_009525331.1">
    <property type="nucleotide sequence ID" value="XM_009527036.1"/>
</dbReference>
<proteinExistence type="predicted"/>
<protein>
    <submittedName>
        <fullName evidence="1">Uncharacterized protein</fullName>
    </submittedName>
</protein>
<dbReference type="EMBL" id="JH159153">
    <property type="protein sequence ID" value="EGZ22614.1"/>
    <property type="molecule type" value="Genomic_DNA"/>
</dbReference>
<keyword evidence="2" id="KW-1185">Reference proteome</keyword>
<dbReference type="KEGG" id="psoj:PHYSODRAFT_455669"/>
<gene>
    <name evidence="1" type="ORF">PHYSODRAFT_455669</name>
</gene>
<dbReference type="AlphaFoldDB" id="G4Z9I2"/>
<evidence type="ECO:0000313" key="1">
    <source>
        <dbReference type="EMBL" id="EGZ22614.1"/>
    </source>
</evidence>
<sequence length="84" mass="9638">WDVFGNMPPGTPEYSSEELESRIAKSLRQKETPIFAGEDNEDIDVYVRHMILWYGGFGLVLRQPQVDVRVGQLMMNHTKDKAKA</sequence>
<organism evidence="1 2">
    <name type="scientific">Phytophthora sojae (strain P6497)</name>
    <name type="common">Soybean stem and root rot agent</name>
    <name type="synonym">Phytophthora megasperma f. sp. glycines</name>
    <dbReference type="NCBI Taxonomy" id="1094619"/>
    <lineage>
        <taxon>Eukaryota</taxon>
        <taxon>Sar</taxon>
        <taxon>Stramenopiles</taxon>
        <taxon>Oomycota</taxon>
        <taxon>Peronosporomycetes</taxon>
        <taxon>Peronosporales</taxon>
        <taxon>Peronosporaceae</taxon>
        <taxon>Phytophthora</taxon>
    </lineage>
</organism>
<evidence type="ECO:0000313" key="2">
    <source>
        <dbReference type="Proteomes" id="UP000002640"/>
    </source>
</evidence>
<dbReference type="InParanoid" id="G4Z9I2"/>
<name>G4Z9I2_PHYSP</name>
<dbReference type="GeneID" id="20653075"/>
<feature type="non-terminal residue" evidence="1">
    <location>
        <position position="84"/>
    </location>
</feature>
<dbReference type="Proteomes" id="UP000002640">
    <property type="component" value="Unassembled WGS sequence"/>
</dbReference>